<dbReference type="NCBIfam" id="TIGR01085">
    <property type="entry name" value="murE"/>
    <property type="match status" value="1"/>
</dbReference>
<dbReference type="GO" id="GO:0071555">
    <property type="term" value="P:cell wall organization"/>
    <property type="evidence" value="ECO:0007669"/>
    <property type="project" value="UniProtKB-KW"/>
</dbReference>
<dbReference type="Pfam" id="PF01225">
    <property type="entry name" value="Mur_ligase"/>
    <property type="match status" value="1"/>
</dbReference>
<dbReference type="AlphaFoldDB" id="A0A5B9P7B8"/>
<evidence type="ECO:0000256" key="4">
    <source>
        <dbReference type="ARBA" id="ARBA00022984"/>
    </source>
</evidence>
<dbReference type="Pfam" id="PF02875">
    <property type="entry name" value="Mur_ligase_C"/>
    <property type="match status" value="1"/>
</dbReference>
<protein>
    <submittedName>
        <fullName evidence="11">UDP-N-acetylmuramoyl-L-alanyl-D-glutamate--LD-lysine ligase</fullName>
        <ecNumber evidence="11">6.3.2.37</ecNumber>
    </submittedName>
</protein>
<comment type="similarity">
    <text evidence="1">Belongs to the MurCDEF family. MurE subfamily.</text>
</comment>
<comment type="pathway">
    <text evidence="7">Cell wall biogenesis; peptidoglycan biosynthesis.</text>
</comment>
<keyword evidence="4 7" id="KW-0573">Peptidoglycan synthesis</keyword>
<keyword evidence="6 7" id="KW-0961">Cell wall biogenesis/degradation</keyword>
<sequence>MSTQTANYVDGIPVHEILPGAKLIGAPSLNVSSCCGQWDECQPGDLYVAILGAETDGHDYCPQAIENGATAVITERLVATTSPQVLVPDSRQAYAQICHALAGSPCERMSTIGVSGSAGKTVTTHLVQSILKSAGRKTGRSSSLGTVVGNRVPTIPHRELNPPLLAEQMSQMVINGCTHAVVEVSARNLAKRKFEGAALDVAVLTNMRDDDLDFHSTRENFKRSQLRILDSLKPTGLAVLNLDDPTSHFLVESCTQPVLTFGMHQDANVRGQLLERLSSEQSFLLVTGSESVAIRTAIIGDEHIYNCLCAATVGLALGIDLQSIAEGLENGSQLPGRMERIECGQDHGVWIDTAKTPVQLATALRTLKQVVKGNVWCVCSIVDEQSREHRRRIGEVLDRAADNVVVTRDSVDSMIDYEPMHQMFDGFEEPNKVRLIPNRFRAIEWALGQARPNDAVLIAGCGEKPFALLGDENWTIADRDVCEAWLFDNASIDGQFTSPDIFRIDDYR</sequence>
<evidence type="ECO:0000259" key="9">
    <source>
        <dbReference type="Pfam" id="PF02875"/>
    </source>
</evidence>
<dbReference type="InterPro" id="IPR000713">
    <property type="entry name" value="Mur_ligase_N"/>
</dbReference>
<dbReference type="Gene3D" id="3.40.1390.10">
    <property type="entry name" value="MurE/MurF, N-terminal domain"/>
    <property type="match status" value="1"/>
</dbReference>
<dbReference type="EC" id="6.3.2.37" evidence="11"/>
<reference evidence="11 12" key="1">
    <citation type="submission" date="2019-08" db="EMBL/GenBank/DDBJ databases">
        <title>Deep-cultivation of Planctomycetes and their phenomic and genomic characterization uncovers novel biology.</title>
        <authorList>
            <person name="Wiegand S."/>
            <person name="Jogler M."/>
            <person name="Boedeker C."/>
            <person name="Pinto D."/>
            <person name="Vollmers J."/>
            <person name="Rivas-Marin E."/>
            <person name="Kohn T."/>
            <person name="Peeters S.H."/>
            <person name="Heuer A."/>
            <person name="Rast P."/>
            <person name="Oberbeckmann S."/>
            <person name="Bunk B."/>
            <person name="Jeske O."/>
            <person name="Meyerdierks A."/>
            <person name="Storesund J.E."/>
            <person name="Kallscheuer N."/>
            <person name="Luecker S."/>
            <person name="Lage O.M."/>
            <person name="Pohl T."/>
            <person name="Merkel B.J."/>
            <person name="Hornburger P."/>
            <person name="Mueller R.-W."/>
            <person name="Bruemmer F."/>
            <person name="Labrenz M."/>
            <person name="Spormann A.M."/>
            <person name="Op den Camp H."/>
            <person name="Overmann J."/>
            <person name="Amann R."/>
            <person name="Jetten M.S.M."/>
            <person name="Mascher T."/>
            <person name="Medema M.H."/>
            <person name="Devos D.P."/>
            <person name="Kaster A.-K."/>
            <person name="Ovreas L."/>
            <person name="Rohde M."/>
            <person name="Galperin M.Y."/>
            <person name="Jogler C."/>
        </authorList>
    </citation>
    <scope>NUCLEOTIDE SEQUENCE [LARGE SCALE GENOMIC DNA]</scope>
    <source>
        <strain evidence="11 12">FC18</strain>
    </source>
</reference>
<dbReference type="Gene3D" id="3.40.1190.10">
    <property type="entry name" value="Mur-like, catalytic domain"/>
    <property type="match status" value="1"/>
</dbReference>
<dbReference type="Gene3D" id="3.90.190.20">
    <property type="entry name" value="Mur ligase, C-terminal domain"/>
    <property type="match status" value="1"/>
</dbReference>
<keyword evidence="3 7" id="KW-0133">Cell shape</keyword>
<evidence type="ECO:0000256" key="7">
    <source>
        <dbReference type="RuleBase" id="RU004135"/>
    </source>
</evidence>
<feature type="domain" description="Mur ligase C-terminal" evidence="9">
    <location>
        <begin position="336"/>
        <end position="462"/>
    </location>
</feature>
<dbReference type="InterPro" id="IPR013221">
    <property type="entry name" value="Mur_ligase_cen"/>
</dbReference>
<keyword evidence="12" id="KW-1185">Reference proteome</keyword>
<dbReference type="GO" id="GO:0102195">
    <property type="term" value="F:UDP-N-acetylmuramoyl-L-alanyl-D-glutamate--D-lysine ligase activity"/>
    <property type="evidence" value="ECO:0007669"/>
    <property type="project" value="UniProtKB-EC"/>
</dbReference>
<dbReference type="InterPro" id="IPR035911">
    <property type="entry name" value="MurE/MurF_N"/>
</dbReference>
<dbReference type="SUPFAM" id="SSF53244">
    <property type="entry name" value="MurD-like peptide ligases, peptide-binding domain"/>
    <property type="match status" value="1"/>
</dbReference>
<dbReference type="KEGG" id="mff:MFFC18_24180"/>
<evidence type="ECO:0000259" key="8">
    <source>
        <dbReference type="Pfam" id="PF01225"/>
    </source>
</evidence>
<dbReference type="GO" id="GO:0005737">
    <property type="term" value="C:cytoplasm"/>
    <property type="evidence" value="ECO:0007669"/>
    <property type="project" value="UniProtKB-SubCell"/>
</dbReference>
<evidence type="ECO:0000256" key="2">
    <source>
        <dbReference type="ARBA" id="ARBA00022618"/>
    </source>
</evidence>
<dbReference type="PANTHER" id="PTHR23135">
    <property type="entry name" value="MUR LIGASE FAMILY MEMBER"/>
    <property type="match status" value="1"/>
</dbReference>
<dbReference type="GO" id="GO:0051301">
    <property type="term" value="P:cell division"/>
    <property type="evidence" value="ECO:0007669"/>
    <property type="project" value="UniProtKB-KW"/>
</dbReference>
<evidence type="ECO:0000256" key="1">
    <source>
        <dbReference type="ARBA" id="ARBA00005898"/>
    </source>
</evidence>
<dbReference type="EMBL" id="CP042912">
    <property type="protein sequence ID" value="QEG22537.1"/>
    <property type="molecule type" value="Genomic_DNA"/>
</dbReference>
<dbReference type="Pfam" id="PF08245">
    <property type="entry name" value="Mur_ligase_M"/>
    <property type="match status" value="1"/>
</dbReference>
<organism evidence="11 12">
    <name type="scientific">Mariniblastus fucicola</name>
    <dbReference type="NCBI Taxonomy" id="980251"/>
    <lineage>
        <taxon>Bacteria</taxon>
        <taxon>Pseudomonadati</taxon>
        <taxon>Planctomycetota</taxon>
        <taxon>Planctomycetia</taxon>
        <taxon>Pirellulales</taxon>
        <taxon>Pirellulaceae</taxon>
        <taxon>Mariniblastus</taxon>
    </lineage>
</organism>
<dbReference type="STRING" id="980251.GCA_001642875_04777"/>
<keyword evidence="5 7" id="KW-0131">Cell cycle</keyword>
<accession>A0A5B9P7B8</accession>
<evidence type="ECO:0000313" key="12">
    <source>
        <dbReference type="Proteomes" id="UP000322214"/>
    </source>
</evidence>
<dbReference type="GO" id="GO:0009252">
    <property type="term" value="P:peptidoglycan biosynthetic process"/>
    <property type="evidence" value="ECO:0007669"/>
    <property type="project" value="UniProtKB-UniPathway"/>
</dbReference>
<evidence type="ECO:0000256" key="3">
    <source>
        <dbReference type="ARBA" id="ARBA00022960"/>
    </source>
</evidence>
<dbReference type="InterPro" id="IPR005761">
    <property type="entry name" value="UDP-N-AcMur-Glu-dNH2Pim_ligase"/>
</dbReference>
<evidence type="ECO:0000313" key="11">
    <source>
        <dbReference type="EMBL" id="QEG22537.1"/>
    </source>
</evidence>
<dbReference type="InterPro" id="IPR004101">
    <property type="entry name" value="Mur_ligase_C"/>
</dbReference>
<keyword evidence="2 7" id="KW-0132">Cell division</keyword>
<dbReference type="Proteomes" id="UP000322214">
    <property type="component" value="Chromosome"/>
</dbReference>
<dbReference type="SUPFAM" id="SSF63418">
    <property type="entry name" value="MurE/MurF N-terminal domain"/>
    <property type="match status" value="1"/>
</dbReference>
<proteinExistence type="inferred from homology"/>
<evidence type="ECO:0000256" key="5">
    <source>
        <dbReference type="ARBA" id="ARBA00023306"/>
    </source>
</evidence>
<keyword evidence="11" id="KW-0436">Ligase</keyword>
<dbReference type="RefSeq" id="WP_157665261.1">
    <property type="nucleotide sequence ID" value="NZ_CP042912.1"/>
</dbReference>
<dbReference type="InterPro" id="IPR036615">
    <property type="entry name" value="Mur_ligase_C_dom_sf"/>
</dbReference>
<dbReference type="GO" id="GO:0008360">
    <property type="term" value="P:regulation of cell shape"/>
    <property type="evidence" value="ECO:0007669"/>
    <property type="project" value="UniProtKB-KW"/>
</dbReference>
<feature type="domain" description="Mur ligase central" evidence="10">
    <location>
        <begin position="114"/>
        <end position="313"/>
    </location>
</feature>
<gene>
    <name evidence="11" type="primary">murE</name>
    <name evidence="11" type="ORF">MFFC18_24180</name>
</gene>
<dbReference type="SUPFAM" id="SSF53623">
    <property type="entry name" value="MurD-like peptide ligases, catalytic domain"/>
    <property type="match status" value="1"/>
</dbReference>
<dbReference type="UniPathway" id="UPA00219"/>
<comment type="subcellular location">
    <subcellularLocation>
        <location evidence="7">Cytoplasm</location>
    </subcellularLocation>
</comment>
<evidence type="ECO:0000256" key="6">
    <source>
        <dbReference type="ARBA" id="ARBA00023316"/>
    </source>
</evidence>
<name>A0A5B9P7B8_9BACT</name>
<dbReference type="GO" id="GO:0005524">
    <property type="term" value="F:ATP binding"/>
    <property type="evidence" value="ECO:0007669"/>
    <property type="project" value="InterPro"/>
</dbReference>
<dbReference type="InterPro" id="IPR036565">
    <property type="entry name" value="Mur-like_cat_sf"/>
</dbReference>
<evidence type="ECO:0000259" key="10">
    <source>
        <dbReference type="Pfam" id="PF08245"/>
    </source>
</evidence>
<dbReference type="PANTHER" id="PTHR23135:SF4">
    <property type="entry name" value="UDP-N-ACETYLMURAMOYL-L-ALANYL-D-GLUTAMATE--2,6-DIAMINOPIMELATE LIGASE MURE HOMOLOG, CHLOROPLASTIC"/>
    <property type="match status" value="1"/>
</dbReference>
<feature type="domain" description="Mur ligase N-terminal catalytic" evidence="8">
    <location>
        <begin position="41"/>
        <end position="83"/>
    </location>
</feature>